<feature type="domain" description="Ig-like" evidence="6">
    <location>
        <begin position="134"/>
        <end position="225"/>
    </location>
</feature>
<feature type="domain" description="Ig-like" evidence="6">
    <location>
        <begin position="339"/>
        <end position="415"/>
    </location>
</feature>
<dbReference type="PANTHER" id="PTHR10075:SF14">
    <property type="entry name" value="CELL ADHESION MOLECULE DSCAM2-RELATED"/>
    <property type="match status" value="1"/>
</dbReference>
<dbReference type="OrthoDB" id="6234674at2759"/>
<keyword evidence="5" id="KW-0732">Signal</keyword>
<organism evidence="8 9">
    <name type="scientific">Macrostomum lignano</name>
    <dbReference type="NCBI Taxonomy" id="282301"/>
    <lineage>
        <taxon>Eukaryota</taxon>
        <taxon>Metazoa</taxon>
        <taxon>Spiralia</taxon>
        <taxon>Lophotrochozoa</taxon>
        <taxon>Platyhelminthes</taxon>
        <taxon>Rhabditophora</taxon>
        <taxon>Macrostomorpha</taxon>
        <taxon>Macrostomida</taxon>
        <taxon>Macrostomidae</taxon>
        <taxon>Macrostomum</taxon>
    </lineage>
</organism>
<feature type="domain" description="Fibronectin type-III" evidence="7">
    <location>
        <begin position="530"/>
        <end position="622"/>
    </location>
</feature>
<dbReference type="SMART" id="SM00060">
    <property type="entry name" value="FN3"/>
    <property type="match status" value="2"/>
</dbReference>
<evidence type="ECO:0000256" key="1">
    <source>
        <dbReference type="ARBA" id="ARBA00022737"/>
    </source>
</evidence>
<dbReference type="Pfam" id="PF07686">
    <property type="entry name" value="V-set"/>
    <property type="match status" value="1"/>
</dbReference>
<dbReference type="SMART" id="SM00409">
    <property type="entry name" value="IG"/>
    <property type="match status" value="5"/>
</dbReference>
<dbReference type="SMART" id="SM00408">
    <property type="entry name" value="IGc2"/>
    <property type="match status" value="5"/>
</dbReference>
<evidence type="ECO:0000313" key="9">
    <source>
        <dbReference type="Proteomes" id="UP000215902"/>
    </source>
</evidence>
<proteinExistence type="predicted"/>
<dbReference type="SUPFAM" id="SSF49265">
    <property type="entry name" value="Fibronectin type III"/>
    <property type="match status" value="1"/>
</dbReference>
<dbReference type="PROSITE" id="PS50853">
    <property type="entry name" value="FN3"/>
    <property type="match status" value="1"/>
</dbReference>
<feature type="signal peptide" evidence="5">
    <location>
        <begin position="1"/>
        <end position="21"/>
    </location>
</feature>
<dbReference type="CDD" id="cd00063">
    <property type="entry name" value="FN3"/>
    <property type="match status" value="1"/>
</dbReference>
<dbReference type="InterPro" id="IPR013106">
    <property type="entry name" value="Ig_V-set"/>
</dbReference>
<name>A0A267GPL3_9PLAT</name>
<dbReference type="GO" id="GO:0098632">
    <property type="term" value="F:cell-cell adhesion mediator activity"/>
    <property type="evidence" value="ECO:0007669"/>
    <property type="project" value="TreeGrafter"/>
</dbReference>
<dbReference type="InterPro" id="IPR013783">
    <property type="entry name" value="Ig-like_fold"/>
</dbReference>
<feature type="transmembrane region" description="Helical" evidence="4">
    <location>
        <begin position="792"/>
        <end position="814"/>
    </location>
</feature>
<dbReference type="STRING" id="282301.A0A267GPL3"/>
<dbReference type="GO" id="GO:0070593">
    <property type="term" value="P:dendrite self-avoidance"/>
    <property type="evidence" value="ECO:0007669"/>
    <property type="project" value="TreeGrafter"/>
</dbReference>
<feature type="chain" id="PRO_5012176187" evidence="5">
    <location>
        <begin position="22"/>
        <end position="987"/>
    </location>
</feature>
<dbReference type="GO" id="GO:0007156">
    <property type="term" value="P:homophilic cell adhesion via plasma membrane adhesion molecules"/>
    <property type="evidence" value="ECO:0007669"/>
    <property type="project" value="TreeGrafter"/>
</dbReference>
<evidence type="ECO:0000259" key="7">
    <source>
        <dbReference type="PROSITE" id="PS50853"/>
    </source>
</evidence>
<dbReference type="Pfam" id="PF07679">
    <property type="entry name" value="I-set"/>
    <property type="match status" value="1"/>
</dbReference>
<keyword evidence="9" id="KW-1185">Reference proteome</keyword>
<dbReference type="PROSITE" id="PS50835">
    <property type="entry name" value="IG_LIKE"/>
    <property type="match status" value="4"/>
</dbReference>
<accession>A0A267GPL3</accession>
<feature type="domain" description="Ig-like" evidence="6">
    <location>
        <begin position="432"/>
        <end position="526"/>
    </location>
</feature>
<feature type="compositionally biased region" description="Acidic residues" evidence="3">
    <location>
        <begin position="925"/>
        <end position="936"/>
    </location>
</feature>
<dbReference type="CDD" id="cd00096">
    <property type="entry name" value="Ig"/>
    <property type="match status" value="2"/>
</dbReference>
<dbReference type="GO" id="GO:0030424">
    <property type="term" value="C:axon"/>
    <property type="evidence" value="ECO:0007669"/>
    <property type="project" value="TreeGrafter"/>
</dbReference>
<dbReference type="InterPro" id="IPR036116">
    <property type="entry name" value="FN3_sf"/>
</dbReference>
<sequence length="987" mass="109021">MACKLLALLVAVLLALRCLEGDSAELRAVEGGSVLLDCRIPSSTGTPPSDVSAVKQLSLTKSNKLAFERHGNFPASLGSGYFHRLTVQSPSSQMHRFNLTHLRERDNGLYSCRVELENGDNSVQEFHLQLWLLPKFEANESAVLTRTLHRQAGEYVVLRCPKFRGRPQPSVSWLVNERPLANRGRVRIDRHLPEQLQVYNLNVNDSGRYACRIKNPYGVSEFDFTVLVGAGAAFIHRPPPSQTTAVEGARLELPCDFHADPGLRARVNWQRAQPGSKLKLWTSLRSSPDASVAVGHQNSSLIFPALDHSHSGTYRCQVMVGSELHLISRPSAVTVLHPPTLLPNSSRDQFLPLGQPGSLTCPVFANPPVDTTDWIRNSSPIGAAYLGRRYRFNLVTPSHSGRYRCRALQTASSFNTWSSWTPEFTVQTVQSPRFIARPLALYQLALGESVRMPCAFWAPSNVPTGLVWLRNGRRLDYRDRRLAYDPLDQELSVRDVQPDLEGTYTCALENPVLPLAASARLLVELTSPHPPANLTVVSVTPFSLHLTWQPAYDAGRALHYTVWYRRLGDKTWNSQLADPPTATEATVTKLLADTAYELSLTSKSVGSSALEMRVRPETTAGRTAGYSPELADRPLPRDRSGRPWFPPIQRSLGPRPGPPVPASFDVVSAGVLCIAWQPPMSTLVPVLYYRLEVGVWDSSLDKGDSWEEFAQVLQPRASLSIDAQPLLRVQAAQAAATQRRFRIAATSCALLSRSRRVVVADVDPSQLSELLPAGSAAAALASTGVNRVPAGAAWALLSCLLSFLVLAGALLGLTRSSARRSPRRIVVVNKNDDSSQQRRGMLNKQHTAADFLAAEPRERQPQLRRHRCRTRRCCCRQQQLAATGASSEHPLLLASRRGQVDRPVSEPESGFQSDGRGGGSHSDDDCPPEANDDEVSVSDIESTLPPGSWQVHGWSRRLPISVYLDSYHRIKRLRRASFPIYRESELL</sequence>
<dbReference type="Gene3D" id="2.60.40.10">
    <property type="entry name" value="Immunoglobulins"/>
    <property type="match status" value="6"/>
</dbReference>
<dbReference type="Proteomes" id="UP000215902">
    <property type="component" value="Unassembled WGS sequence"/>
</dbReference>
<keyword evidence="4" id="KW-1133">Transmembrane helix</keyword>
<evidence type="ECO:0000259" key="6">
    <source>
        <dbReference type="PROSITE" id="PS50835"/>
    </source>
</evidence>
<dbReference type="InterPro" id="IPR003599">
    <property type="entry name" value="Ig_sub"/>
</dbReference>
<keyword evidence="1" id="KW-0677">Repeat</keyword>
<evidence type="ECO:0000256" key="4">
    <source>
        <dbReference type="SAM" id="Phobius"/>
    </source>
</evidence>
<dbReference type="Pfam" id="PF00041">
    <property type="entry name" value="fn3"/>
    <property type="match status" value="1"/>
</dbReference>
<feature type="region of interest" description="Disordered" evidence="3">
    <location>
        <begin position="614"/>
        <end position="642"/>
    </location>
</feature>
<dbReference type="SUPFAM" id="SSF48726">
    <property type="entry name" value="Immunoglobulin"/>
    <property type="match status" value="4"/>
</dbReference>
<reference evidence="8 9" key="1">
    <citation type="submission" date="2017-06" db="EMBL/GenBank/DDBJ databases">
        <title>A platform for efficient transgenesis in Macrostomum lignano, a flatworm model organism for stem cell research.</title>
        <authorList>
            <person name="Berezikov E."/>
        </authorList>
    </citation>
    <scope>NUCLEOTIDE SEQUENCE [LARGE SCALE GENOMIC DNA]</scope>
    <source>
        <strain evidence="8">DV1</strain>
        <tissue evidence="8">Whole organism</tissue>
    </source>
</reference>
<comment type="caution">
    <text evidence="8">The sequence shown here is derived from an EMBL/GenBank/DDBJ whole genome shotgun (WGS) entry which is preliminary data.</text>
</comment>
<evidence type="ECO:0000313" key="8">
    <source>
        <dbReference type="EMBL" id="PAA87317.1"/>
    </source>
</evidence>
<feature type="domain" description="Ig-like" evidence="6">
    <location>
        <begin position="238"/>
        <end position="334"/>
    </location>
</feature>
<protein>
    <submittedName>
        <fullName evidence="8">Uncharacterized protein</fullName>
    </submittedName>
</protein>
<dbReference type="AlphaFoldDB" id="A0A267GPL3"/>
<feature type="region of interest" description="Disordered" evidence="3">
    <location>
        <begin position="897"/>
        <end position="947"/>
    </location>
</feature>
<dbReference type="EMBL" id="NIVC01000237">
    <property type="protein sequence ID" value="PAA87317.1"/>
    <property type="molecule type" value="Genomic_DNA"/>
</dbReference>
<keyword evidence="2" id="KW-0393">Immunoglobulin domain</keyword>
<feature type="compositionally biased region" description="Basic and acidic residues" evidence="3">
    <location>
        <begin position="630"/>
        <end position="641"/>
    </location>
</feature>
<keyword evidence="4" id="KW-0812">Transmembrane</keyword>
<evidence type="ECO:0000256" key="3">
    <source>
        <dbReference type="SAM" id="MobiDB-lite"/>
    </source>
</evidence>
<dbReference type="PANTHER" id="PTHR10075">
    <property type="entry name" value="BASIGIN RELATED"/>
    <property type="match status" value="1"/>
</dbReference>
<dbReference type="InterPro" id="IPR013098">
    <property type="entry name" value="Ig_I-set"/>
</dbReference>
<dbReference type="GO" id="GO:0007411">
    <property type="term" value="P:axon guidance"/>
    <property type="evidence" value="ECO:0007669"/>
    <property type="project" value="TreeGrafter"/>
</dbReference>
<dbReference type="InterPro" id="IPR003598">
    <property type="entry name" value="Ig_sub2"/>
</dbReference>
<dbReference type="GO" id="GO:0005886">
    <property type="term" value="C:plasma membrane"/>
    <property type="evidence" value="ECO:0007669"/>
    <property type="project" value="TreeGrafter"/>
</dbReference>
<keyword evidence="4" id="KW-0472">Membrane</keyword>
<evidence type="ECO:0000256" key="2">
    <source>
        <dbReference type="ARBA" id="ARBA00023319"/>
    </source>
</evidence>
<dbReference type="InterPro" id="IPR003961">
    <property type="entry name" value="FN3_dom"/>
</dbReference>
<dbReference type="InterPro" id="IPR007110">
    <property type="entry name" value="Ig-like_dom"/>
</dbReference>
<evidence type="ECO:0000256" key="5">
    <source>
        <dbReference type="SAM" id="SignalP"/>
    </source>
</evidence>
<dbReference type="InterPro" id="IPR036179">
    <property type="entry name" value="Ig-like_dom_sf"/>
</dbReference>
<gene>
    <name evidence="8" type="ORF">BOX15_Mlig031011g1</name>
</gene>